<evidence type="ECO:0000313" key="3">
    <source>
        <dbReference type="Proteomes" id="UP000187406"/>
    </source>
</evidence>
<accession>A0A1Q3BGZ1</accession>
<sequence>MTVKEISYSEENFELSHTFLFLHVLLLQFLSNQKKASLKTTNQKREREKEITCVPLRSRESLSSSPPPHVSASTAQKRSDSDFDSSSPNSCQLSRLHKRVSQLDPSQSPTRHAPTRHSDPSPPSPTYLPHVQRSSAIDPANLRGTSPAPARKACPRTEST</sequence>
<evidence type="ECO:0000313" key="2">
    <source>
        <dbReference type="EMBL" id="GAV67169.1"/>
    </source>
</evidence>
<gene>
    <name evidence="2" type="ORF">CFOL_v3_10678</name>
</gene>
<organism evidence="2 3">
    <name type="scientific">Cephalotus follicularis</name>
    <name type="common">Albany pitcher plant</name>
    <dbReference type="NCBI Taxonomy" id="3775"/>
    <lineage>
        <taxon>Eukaryota</taxon>
        <taxon>Viridiplantae</taxon>
        <taxon>Streptophyta</taxon>
        <taxon>Embryophyta</taxon>
        <taxon>Tracheophyta</taxon>
        <taxon>Spermatophyta</taxon>
        <taxon>Magnoliopsida</taxon>
        <taxon>eudicotyledons</taxon>
        <taxon>Gunneridae</taxon>
        <taxon>Pentapetalae</taxon>
        <taxon>rosids</taxon>
        <taxon>fabids</taxon>
        <taxon>Oxalidales</taxon>
        <taxon>Cephalotaceae</taxon>
        <taxon>Cephalotus</taxon>
    </lineage>
</organism>
<dbReference type="AlphaFoldDB" id="A0A1Q3BGZ1"/>
<dbReference type="InParanoid" id="A0A1Q3BGZ1"/>
<dbReference type="Proteomes" id="UP000187406">
    <property type="component" value="Unassembled WGS sequence"/>
</dbReference>
<protein>
    <submittedName>
        <fullName evidence="2">Uncharacterized protein</fullName>
    </submittedName>
</protein>
<evidence type="ECO:0000256" key="1">
    <source>
        <dbReference type="SAM" id="MobiDB-lite"/>
    </source>
</evidence>
<feature type="region of interest" description="Disordered" evidence="1">
    <location>
        <begin position="37"/>
        <end position="160"/>
    </location>
</feature>
<proteinExistence type="predicted"/>
<dbReference type="EMBL" id="BDDD01000524">
    <property type="protein sequence ID" value="GAV67169.1"/>
    <property type="molecule type" value="Genomic_DNA"/>
</dbReference>
<name>A0A1Q3BGZ1_CEPFO</name>
<reference evidence="3" key="1">
    <citation type="submission" date="2016-04" db="EMBL/GenBank/DDBJ databases">
        <title>Cephalotus genome sequencing.</title>
        <authorList>
            <person name="Fukushima K."/>
            <person name="Hasebe M."/>
            <person name="Fang X."/>
        </authorList>
    </citation>
    <scope>NUCLEOTIDE SEQUENCE [LARGE SCALE GENOMIC DNA]</scope>
    <source>
        <strain evidence="3">cv. St1</strain>
    </source>
</reference>
<keyword evidence="3" id="KW-1185">Reference proteome</keyword>
<comment type="caution">
    <text evidence="2">The sequence shown here is derived from an EMBL/GenBank/DDBJ whole genome shotgun (WGS) entry which is preliminary data.</text>
</comment>